<dbReference type="PANTHER" id="PTHR12289:SF41">
    <property type="entry name" value="FAILED AXON CONNECTIONS-RELATED"/>
    <property type="match status" value="1"/>
</dbReference>
<sequence>MADIIKVFGFAPDWGLPTTGPFALKLLTWMQAHNIRYEFHTEMNSGKGPKGKSPWVKIGDKIIADSNVIIAHLAKTHHIDLSRDMGRPQVANAYALQVAFEERMHQILEWELFCTNEGLRFIRQAIKDTSPPILDALIYKVVVRNFQKQLYARGISRHDNAKIFELGEELVLALETFLIEGGFARTDDKPSIAEVGVYGQAGLMAHWPMQTPVANRIKKSKPIKAWVQDIGAHFLAPTTSPSQTADPVEFAQPMSSAAGE</sequence>
<dbReference type="RefSeq" id="WP_284362112.1">
    <property type="nucleotide sequence ID" value="NZ_BSNI01000002.1"/>
</dbReference>
<dbReference type="SUPFAM" id="SSF52833">
    <property type="entry name" value="Thioredoxin-like"/>
    <property type="match status" value="1"/>
</dbReference>
<reference evidence="2" key="2">
    <citation type="submission" date="2023-01" db="EMBL/GenBank/DDBJ databases">
        <title>Draft genome sequence of Maritalea porphyrae strain NBRC 107169.</title>
        <authorList>
            <person name="Sun Q."/>
            <person name="Mori K."/>
        </authorList>
    </citation>
    <scope>NUCLEOTIDE SEQUENCE</scope>
    <source>
        <strain evidence="2">NBRC 107169</strain>
    </source>
</reference>
<accession>A0ABQ5UME2</accession>
<reference evidence="2" key="1">
    <citation type="journal article" date="2014" name="Int. J. Syst. Evol. Microbiol.">
        <title>Complete genome of a new Firmicutes species belonging to the dominant human colonic microbiota ('Ruminococcus bicirculans') reveals two chromosomes and a selective capacity to utilize plant glucans.</title>
        <authorList>
            <consortium name="NISC Comparative Sequencing Program"/>
            <person name="Wegmann U."/>
            <person name="Louis P."/>
            <person name="Goesmann A."/>
            <person name="Henrissat B."/>
            <person name="Duncan S.H."/>
            <person name="Flint H.J."/>
        </authorList>
    </citation>
    <scope>NUCLEOTIDE SEQUENCE</scope>
    <source>
        <strain evidence="2">NBRC 107169</strain>
    </source>
</reference>
<feature type="domain" description="Thioredoxin-like fold" evidence="1">
    <location>
        <begin position="21"/>
        <end position="117"/>
    </location>
</feature>
<dbReference type="InterPro" id="IPR036249">
    <property type="entry name" value="Thioredoxin-like_sf"/>
</dbReference>
<dbReference type="Pfam" id="PF17172">
    <property type="entry name" value="GST_N_4"/>
    <property type="match status" value="1"/>
</dbReference>
<dbReference type="InterPro" id="IPR050931">
    <property type="entry name" value="Mito_Protein_Transport_Metaxin"/>
</dbReference>
<dbReference type="Proteomes" id="UP001161405">
    <property type="component" value="Unassembled WGS sequence"/>
</dbReference>
<evidence type="ECO:0000313" key="2">
    <source>
        <dbReference type="EMBL" id="GLQ16470.1"/>
    </source>
</evidence>
<gene>
    <name evidence="2" type="ORF">GCM10007879_07190</name>
</gene>
<keyword evidence="3" id="KW-1185">Reference proteome</keyword>
<dbReference type="InterPro" id="IPR012336">
    <property type="entry name" value="Thioredoxin-like_fold"/>
</dbReference>
<protein>
    <recommendedName>
        <fullName evidence="1">Thioredoxin-like fold domain-containing protein</fullName>
    </recommendedName>
</protein>
<dbReference type="PANTHER" id="PTHR12289">
    <property type="entry name" value="METAXIN RELATED"/>
    <property type="match status" value="1"/>
</dbReference>
<evidence type="ECO:0000313" key="3">
    <source>
        <dbReference type="Proteomes" id="UP001161405"/>
    </source>
</evidence>
<dbReference type="EMBL" id="BSNI01000002">
    <property type="protein sequence ID" value="GLQ16470.1"/>
    <property type="molecule type" value="Genomic_DNA"/>
</dbReference>
<name>A0ABQ5UME2_9HYPH</name>
<comment type="caution">
    <text evidence="2">The sequence shown here is derived from an EMBL/GenBank/DDBJ whole genome shotgun (WGS) entry which is preliminary data.</text>
</comment>
<evidence type="ECO:0000259" key="1">
    <source>
        <dbReference type="Pfam" id="PF17172"/>
    </source>
</evidence>
<organism evidence="2 3">
    <name type="scientific">Maritalea porphyrae</name>
    <dbReference type="NCBI Taxonomy" id="880732"/>
    <lineage>
        <taxon>Bacteria</taxon>
        <taxon>Pseudomonadati</taxon>
        <taxon>Pseudomonadota</taxon>
        <taxon>Alphaproteobacteria</taxon>
        <taxon>Hyphomicrobiales</taxon>
        <taxon>Devosiaceae</taxon>
        <taxon>Maritalea</taxon>
    </lineage>
</organism>
<proteinExistence type="predicted"/>